<evidence type="ECO:0000313" key="4">
    <source>
        <dbReference type="Proteomes" id="UP000045706"/>
    </source>
</evidence>
<sequence length="166" mass="17778">MAVLEAFIHDPLLTWRLTNAASPTGPNFRSEREQAIAGPTASQTGPRGRRPSMLDADVAPTELLAAAGGDASALVGGPPTARSRARTNSSIAPSTSLVNGNNVMDPADAQNARAIEVLDRVSQKLRGKDFKPNEELDVVAQVNKLITEATKLENLCQHYIGWCSFW</sequence>
<dbReference type="GO" id="GO:0016242">
    <property type="term" value="P:negative regulation of macroautophagy"/>
    <property type="evidence" value="ECO:0007669"/>
    <property type="project" value="TreeGrafter"/>
</dbReference>
<gene>
    <name evidence="3" type="ORF">BN1723_012911</name>
</gene>
<dbReference type="InterPro" id="IPR050517">
    <property type="entry name" value="DDR_Repair_Kinase"/>
</dbReference>
<feature type="region of interest" description="Disordered" evidence="1">
    <location>
        <begin position="70"/>
        <end position="102"/>
    </location>
</feature>
<dbReference type="PANTHER" id="PTHR11139">
    <property type="entry name" value="ATAXIA TELANGIECTASIA MUTATED ATM -RELATED"/>
    <property type="match status" value="1"/>
</dbReference>
<protein>
    <recommendedName>
        <fullName evidence="2">FATC domain-containing protein</fullName>
    </recommendedName>
</protein>
<evidence type="ECO:0000256" key="1">
    <source>
        <dbReference type="SAM" id="MobiDB-lite"/>
    </source>
</evidence>
<dbReference type="PROSITE" id="PS51190">
    <property type="entry name" value="FATC"/>
    <property type="match status" value="1"/>
</dbReference>
<dbReference type="GO" id="GO:0031932">
    <property type="term" value="C:TORC2 complex"/>
    <property type="evidence" value="ECO:0007669"/>
    <property type="project" value="TreeGrafter"/>
</dbReference>
<feature type="domain" description="FATC" evidence="2">
    <location>
        <begin position="134"/>
        <end position="166"/>
    </location>
</feature>
<dbReference type="GO" id="GO:0031931">
    <property type="term" value="C:TORC1 complex"/>
    <property type="evidence" value="ECO:0007669"/>
    <property type="project" value="TreeGrafter"/>
</dbReference>
<evidence type="ECO:0000313" key="3">
    <source>
        <dbReference type="EMBL" id="CRK23132.1"/>
    </source>
</evidence>
<proteinExistence type="predicted"/>
<dbReference type="Proteomes" id="UP000045706">
    <property type="component" value="Unassembled WGS sequence"/>
</dbReference>
<dbReference type="InterPro" id="IPR003152">
    <property type="entry name" value="FATC_dom"/>
</dbReference>
<feature type="region of interest" description="Disordered" evidence="1">
    <location>
        <begin position="20"/>
        <end position="52"/>
    </location>
</feature>
<dbReference type="SMART" id="SM01343">
    <property type="entry name" value="FATC"/>
    <property type="match status" value="1"/>
</dbReference>
<accession>A0A0G4LM61</accession>
<dbReference type="GO" id="GO:0004674">
    <property type="term" value="F:protein serine/threonine kinase activity"/>
    <property type="evidence" value="ECO:0007669"/>
    <property type="project" value="TreeGrafter"/>
</dbReference>
<organism evidence="3 4">
    <name type="scientific">Verticillium longisporum</name>
    <name type="common">Verticillium dahliae var. longisporum</name>
    <dbReference type="NCBI Taxonomy" id="100787"/>
    <lineage>
        <taxon>Eukaryota</taxon>
        <taxon>Fungi</taxon>
        <taxon>Dikarya</taxon>
        <taxon>Ascomycota</taxon>
        <taxon>Pezizomycotina</taxon>
        <taxon>Sordariomycetes</taxon>
        <taxon>Hypocreomycetidae</taxon>
        <taxon>Glomerellales</taxon>
        <taxon>Plectosphaerellaceae</taxon>
        <taxon>Verticillium</taxon>
    </lineage>
</organism>
<reference evidence="4" key="1">
    <citation type="submission" date="2015-05" db="EMBL/GenBank/DDBJ databases">
        <authorList>
            <person name="Fogelqvist Johan"/>
        </authorList>
    </citation>
    <scope>NUCLEOTIDE SEQUENCE [LARGE SCALE GENOMIC DNA]</scope>
</reference>
<feature type="compositionally biased region" description="Polar residues" evidence="1">
    <location>
        <begin position="86"/>
        <end position="102"/>
    </location>
</feature>
<dbReference type="EMBL" id="CVQI01014335">
    <property type="protein sequence ID" value="CRK23132.1"/>
    <property type="molecule type" value="Genomic_DNA"/>
</dbReference>
<dbReference type="PANTHER" id="PTHR11139:SF9">
    <property type="entry name" value="SERINE_THREONINE-PROTEIN KINASE MTOR"/>
    <property type="match status" value="1"/>
</dbReference>
<dbReference type="GO" id="GO:0038202">
    <property type="term" value="P:TORC1 signaling"/>
    <property type="evidence" value="ECO:0007669"/>
    <property type="project" value="TreeGrafter"/>
</dbReference>
<name>A0A0G4LM61_VERLO</name>
<dbReference type="Pfam" id="PF02260">
    <property type="entry name" value="FATC"/>
    <property type="match status" value="1"/>
</dbReference>
<dbReference type="GO" id="GO:0005634">
    <property type="term" value="C:nucleus"/>
    <property type="evidence" value="ECO:0007669"/>
    <property type="project" value="TreeGrafter"/>
</dbReference>
<dbReference type="GO" id="GO:0005737">
    <property type="term" value="C:cytoplasm"/>
    <property type="evidence" value="ECO:0007669"/>
    <property type="project" value="TreeGrafter"/>
</dbReference>
<evidence type="ECO:0000259" key="2">
    <source>
        <dbReference type="PROSITE" id="PS51190"/>
    </source>
</evidence>
<dbReference type="AlphaFoldDB" id="A0A0G4LM61"/>